<dbReference type="InterPro" id="IPR019533">
    <property type="entry name" value="Peptidase_S26"/>
</dbReference>
<evidence type="ECO:0000256" key="6">
    <source>
        <dbReference type="PIRSR" id="PIRSR600223-1"/>
    </source>
</evidence>
<dbReference type="PANTHER" id="PTHR43390:SF1">
    <property type="entry name" value="CHLOROPLAST PROCESSING PEPTIDASE"/>
    <property type="match status" value="1"/>
</dbReference>
<accession>A0A1F8DVU7</accession>
<evidence type="ECO:0000256" key="3">
    <source>
        <dbReference type="ARBA" id="ARBA00013208"/>
    </source>
</evidence>
<dbReference type="InterPro" id="IPR000223">
    <property type="entry name" value="Pept_S26A_signal_pept_1"/>
</dbReference>
<evidence type="ECO:0000313" key="11">
    <source>
        <dbReference type="Proteomes" id="UP000177029"/>
    </source>
</evidence>
<dbReference type="Proteomes" id="UP000177029">
    <property type="component" value="Unassembled WGS sequence"/>
</dbReference>
<evidence type="ECO:0000256" key="8">
    <source>
        <dbReference type="RuleBase" id="RU362042"/>
    </source>
</evidence>
<comment type="caution">
    <text evidence="10">The sequence shown here is derived from an EMBL/GenBank/DDBJ whole genome shotgun (WGS) entry which is preliminary data.</text>
</comment>
<feature type="transmembrane region" description="Helical" evidence="7">
    <location>
        <begin position="6"/>
        <end position="30"/>
    </location>
</feature>
<dbReference type="EC" id="3.4.21.89" evidence="3 7"/>
<dbReference type="InterPro" id="IPR019757">
    <property type="entry name" value="Pept_S26A_signal_pept_1_Lys-AS"/>
</dbReference>
<protein>
    <recommendedName>
        <fullName evidence="3 7">Signal peptidase I</fullName>
        <ecNumber evidence="3 7">3.4.21.89</ecNumber>
    </recommendedName>
</protein>
<dbReference type="PRINTS" id="PR00727">
    <property type="entry name" value="LEADERPTASE"/>
</dbReference>
<dbReference type="NCBIfam" id="TIGR02227">
    <property type="entry name" value="sigpep_I_bact"/>
    <property type="match status" value="1"/>
</dbReference>
<proteinExistence type="inferred from homology"/>
<keyword evidence="5 7" id="KW-0378">Hydrolase</keyword>
<dbReference type="Pfam" id="PF10502">
    <property type="entry name" value="Peptidase_S26"/>
    <property type="match status" value="1"/>
</dbReference>
<gene>
    <name evidence="10" type="ORF">A2755_00835</name>
</gene>
<sequence>MKKFLYTVWEIAEVFFIALIAVVAIKYFLVQPFIVNGASMEPTFYDGDYLLIDELSYHFKNPERGDVVVFKSPQDGSTYYIKRVIGLPGERVEIQGDMIRLYSNEHPQGLELEEPYLRDLNLQEWQGSPIIITLKDGQYFVLGDNRINSYDSRFWGPLEESMIVGLVKLRLWPLDDVSFFNAVQYAD</sequence>
<dbReference type="PROSITE" id="PS00760">
    <property type="entry name" value="SPASE_I_2"/>
    <property type="match status" value="1"/>
</dbReference>
<dbReference type="CDD" id="cd06530">
    <property type="entry name" value="S26_SPase_I"/>
    <property type="match status" value="1"/>
</dbReference>
<dbReference type="PANTHER" id="PTHR43390">
    <property type="entry name" value="SIGNAL PEPTIDASE I"/>
    <property type="match status" value="1"/>
</dbReference>
<dbReference type="GO" id="GO:0009003">
    <property type="term" value="F:signal peptidase activity"/>
    <property type="evidence" value="ECO:0007669"/>
    <property type="project" value="UniProtKB-EC"/>
</dbReference>
<dbReference type="InterPro" id="IPR019758">
    <property type="entry name" value="Pept_S26A_signal_pept_1_CS"/>
</dbReference>
<evidence type="ECO:0000256" key="2">
    <source>
        <dbReference type="ARBA" id="ARBA00009370"/>
    </source>
</evidence>
<dbReference type="PROSITE" id="PS00761">
    <property type="entry name" value="SPASE_I_3"/>
    <property type="match status" value="1"/>
</dbReference>
<dbReference type="GO" id="GO:0004252">
    <property type="term" value="F:serine-type endopeptidase activity"/>
    <property type="evidence" value="ECO:0007669"/>
    <property type="project" value="InterPro"/>
</dbReference>
<feature type="active site" evidence="6">
    <location>
        <position position="82"/>
    </location>
</feature>
<evidence type="ECO:0000256" key="5">
    <source>
        <dbReference type="ARBA" id="ARBA00022801"/>
    </source>
</evidence>
<dbReference type="Gene3D" id="2.10.109.10">
    <property type="entry name" value="Umud Fragment, subunit A"/>
    <property type="match status" value="1"/>
</dbReference>
<feature type="domain" description="Peptidase S26" evidence="9">
    <location>
        <begin position="9"/>
        <end position="172"/>
    </location>
</feature>
<keyword evidence="7" id="KW-0812">Transmembrane</keyword>
<evidence type="ECO:0000256" key="1">
    <source>
        <dbReference type="ARBA" id="ARBA00000677"/>
    </source>
</evidence>
<dbReference type="GO" id="GO:0016020">
    <property type="term" value="C:membrane"/>
    <property type="evidence" value="ECO:0007669"/>
    <property type="project" value="UniProtKB-SubCell"/>
</dbReference>
<dbReference type="GO" id="GO:0006465">
    <property type="term" value="P:signal peptide processing"/>
    <property type="evidence" value="ECO:0007669"/>
    <property type="project" value="InterPro"/>
</dbReference>
<dbReference type="AlphaFoldDB" id="A0A1F8DVU7"/>
<name>A0A1F8DVU7_9BACT</name>
<keyword evidence="7" id="KW-0472">Membrane</keyword>
<feature type="active site" evidence="6">
    <location>
        <position position="39"/>
    </location>
</feature>
<dbReference type="EMBL" id="MGIP01000005">
    <property type="protein sequence ID" value="OGM91895.1"/>
    <property type="molecule type" value="Genomic_DNA"/>
</dbReference>
<keyword evidence="7" id="KW-1133">Transmembrane helix</keyword>
<comment type="subcellular location">
    <subcellularLocation>
        <location evidence="8">Membrane</location>
        <topology evidence="8">Single-pass type II membrane protein</topology>
    </subcellularLocation>
</comment>
<comment type="catalytic activity">
    <reaction evidence="1 7">
        <text>Cleavage of hydrophobic, N-terminal signal or leader sequences from secreted and periplasmic proteins.</text>
        <dbReference type="EC" id="3.4.21.89"/>
    </reaction>
</comment>
<reference evidence="10 11" key="1">
    <citation type="journal article" date="2016" name="Nat. Commun.">
        <title>Thousands of microbial genomes shed light on interconnected biogeochemical processes in an aquifer system.</title>
        <authorList>
            <person name="Anantharaman K."/>
            <person name="Brown C.T."/>
            <person name="Hug L.A."/>
            <person name="Sharon I."/>
            <person name="Castelle C.J."/>
            <person name="Probst A.J."/>
            <person name="Thomas B.C."/>
            <person name="Singh A."/>
            <person name="Wilkins M.J."/>
            <person name="Karaoz U."/>
            <person name="Brodie E.L."/>
            <person name="Williams K.H."/>
            <person name="Hubbard S.S."/>
            <person name="Banfield J.F."/>
        </authorList>
    </citation>
    <scope>NUCLEOTIDE SEQUENCE [LARGE SCALE GENOMIC DNA]</scope>
</reference>
<evidence type="ECO:0000256" key="7">
    <source>
        <dbReference type="RuleBase" id="RU003993"/>
    </source>
</evidence>
<dbReference type="InterPro" id="IPR019756">
    <property type="entry name" value="Pept_S26A_signal_pept_1_Ser-AS"/>
</dbReference>
<dbReference type="InterPro" id="IPR036286">
    <property type="entry name" value="LexA/Signal_pep-like_sf"/>
</dbReference>
<dbReference type="STRING" id="1802555.A2755_00835"/>
<keyword evidence="4 7" id="KW-0645">Protease</keyword>
<dbReference type="SUPFAM" id="SSF51306">
    <property type="entry name" value="LexA/Signal peptidase"/>
    <property type="match status" value="1"/>
</dbReference>
<evidence type="ECO:0000313" key="10">
    <source>
        <dbReference type="EMBL" id="OGM91895.1"/>
    </source>
</evidence>
<organism evidence="10 11">
    <name type="scientific">Candidatus Wolfebacteria bacterium RIFCSPHIGHO2_01_FULL_48_22</name>
    <dbReference type="NCBI Taxonomy" id="1802555"/>
    <lineage>
        <taxon>Bacteria</taxon>
        <taxon>Candidatus Wolfeibacteriota</taxon>
    </lineage>
</organism>
<dbReference type="PROSITE" id="PS00501">
    <property type="entry name" value="SPASE_I_1"/>
    <property type="match status" value="1"/>
</dbReference>
<evidence type="ECO:0000259" key="9">
    <source>
        <dbReference type="Pfam" id="PF10502"/>
    </source>
</evidence>
<comment type="similarity">
    <text evidence="2 8">Belongs to the peptidase S26 family.</text>
</comment>
<evidence type="ECO:0000256" key="4">
    <source>
        <dbReference type="ARBA" id="ARBA00022670"/>
    </source>
</evidence>